<proteinExistence type="predicted"/>
<accession>A0AAV7PWF7</accession>
<comment type="caution">
    <text evidence="1">The sequence shown here is derived from an EMBL/GenBank/DDBJ whole genome shotgun (WGS) entry which is preliminary data.</text>
</comment>
<name>A0AAV7PWF7_PLEWA</name>
<reference evidence="1" key="1">
    <citation type="journal article" date="2022" name="bioRxiv">
        <title>Sequencing and chromosome-scale assembly of the giantPleurodeles waltlgenome.</title>
        <authorList>
            <person name="Brown T."/>
            <person name="Elewa A."/>
            <person name="Iarovenko S."/>
            <person name="Subramanian E."/>
            <person name="Araus A.J."/>
            <person name="Petzold A."/>
            <person name="Susuki M."/>
            <person name="Suzuki K.-i.T."/>
            <person name="Hayashi T."/>
            <person name="Toyoda A."/>
            <person name="Oliveira C."/>
            <person name="Osipova E."/>
            <person name="Leigh N.D."/>
            <person name="Simon A."/>
            <person name="Yun M.H."/>
        </authorList>
    </citation>
    <scope>NUCLEOTIDE SEQUENCE</scope>
    <source>
        <strain evidence="1">20211129_DDA</strain>
        <tissue evidence="1">Liver</tissue>
    </source>
</reference>
<dbReference type="Proteomes" id="UP001066276">
    <property type="component" value="Chromosome 7"/>
</dbReference>
<gene>
    <name evidence="1" type="ORF">NDU88_009622</name>
</gene>
<sequence>MCLSSIVTRSTGDLYTGKKGIWCAIAKEVRTLGVFDRRSIHCRKRCEDLCRWATKTAEAQLGLASQRGRAACCTLTPLMFRILAVAY</sequence>
<dbReference type="AlphaFoldDB" id="A0AAV7PWF7"/>
<protein>
    <submittedName>
        <fullName evidence="1">Uncharacterized protein</fullName>
    </submittedName>
</protein>
<organism evidence="1 2">
    <name type="scientific">Pleurodeles waltl</name>
    <name type="common">Iberian ribbed newt</name>
    <dbReference type="NCBI Taxonomy" id="8319"/>
    <lineage>
        <taxon>Eukaryota</taxon>
        <taxon>Metazoa</taxon>
        <taxon>Chordata</taxon>
        <taxon>Craniata</taxon>
        <taxon>Vertebrata</taxon>
        <taxon>Euteleostomi</taxon>
        <taxon>Amphibia</taxon>
        <taxon>Batrachia</taxon>
        <taxon>Caudata</taxon>
        <taxon>Salamandroidea</taxon>
        <taxon>Salamandridae</taxon>
        <taxon>Pleurodelinae</taxon>
        <taxon>Pleurodeles</taxon>
    </lineage>
</organism>
<evidence type="ECO:0000313" key="2">
    <source>
        <dbReference type="Proteomes" id="UP001066276"/>
    </source>
</evidence>
<evidence type="ECO:0000313" key="1">
    <source>
        <dbReference type="EMBL" id="KAJ1131284.1"/>
    </source>
</evidence>
<keyword evidence="2" id="KW-1185">Reference proteome</keyword>
<dbReference type="EMBL" id="JANPWB010000011">
    <property type="protein sequence ID" value="KAJ1131284.1"/>
    <property type="molecule type" value="Genomic_DNA"/>
</dbReference>